<dbReference type="eggNOG" id="KOG1399">
    <property type="taxonomic scope" value="Eukaryota"/>
</dbReference>
<sequence>MENQVEINYQQNYYKKSVIIIGAGPCGLSNLKYLNNKVNVICIDCKEDLGGQWYLDQYTEETHPNIQSNAFYNQHGFLQSSMYESLICNVPKSLMIFKDSPAQQEYDEYMTCQQFYQYLQDYSAKHDMKKNMLFKTYVQSVRLAANLSEEEKQQAGIQISKKFLVKIVSSDDYTKNSRYLQADYVIIANGHYSVPNYPYIPNKDVFKAQTLHTHNYRENHIQDFQNKHLVIYGCGFSSQDIFYILLKKTPENQRPSKITVIGNEKIIGYFKQTKSYLQEIESGLLTFLSPCIKEFDSENSLVLQDDQKVENIDVFMYATGYQYTFPFLDFEKDKLIDLYQRRGINYSLGPLYLRTFSIREPNLIFVGVVQQVLSSQQGIERQSIFVSKVITDEIKLPTEQEMQQEFENDYQEALAQYKDGNQYIKFAQVQGIDEFKFFRQLAQLCDIPSDEEYNSYVLKHLFPLYVNAFLGNYPDLKSSDVTSQLPPNYYPKSDHF</sequence>
<dbReference type="PIRSF" id="PIRSF000332">
    <property type="entry name" value="FMO"/>
    <property type="match status" value="1"/>
</dbReference>
<dbReference type="InterPro" id="IPR020946">
    <property type="entry name" value="Flavin_mOase-like"/>
</dbReference>
<keyword evidence="6" id="KW-0503">Monooxygenase</keyword>
<dbReference type="PRINTS" id="PR00370">
    <property type="entry name" value="FMOXYGENASE"/>
</dbReference>
<protein>
    <submittedName>
        <fullName evidence="6">Flavin-binding monooxygenase-like protein</fullName>
    </submittedName>
</protein>
<dbReference type="InterPro" id="IPR000960">
    <property type="entry name" value="Flavin_mOase"/>
</dbReference>
<keyword evidence="7" id="KW-1185">Reference proteome</keyword>
<keyword evidence="3" id="KW-0274">FAD</keyword>
<dbReference type="Proteomes" id="UP000009168">
    <property type="component" value="Unassembled WGS sequence"/>
</dbReference>
<organism evidence="6 7">
    <name type="scientific">Tetrahymena thermophila (strain SB210)</name>
    <dbReference type="NCBI Taxonomy" id="312017"/>
    <lineage>
        <taxon>Eukaryota</taxon>
        <taxon>Sar</taxon>
        <taxon>Alveolata</taxon>
        <taxon>Ciliophora</taxon>
        <taxon>Intramacronucleata</taxon>
        <taxon>Oligohymenophorea</taxon>
        <taxon>Hymenostomatida</taxon>
        <taxon>Tetrahymenina</taxon>
        <taxon>Tetrahymenidae</taxon>
        <taxon>Tetrahymena</taxon>
    </lineage>
</organism>
<dbReference type="AlphaFoldDB" id="I7LZU8"/>
<name>I7LZU8_TETTS</name>
<gene>
    <name evidence="6" type="ORF">TTHERM_00585090</name>
</gene>
<dbReference type="SUPFAM" id="SSF51905">
    <property type="entry name" value="FAD/NAD(P)-binding domain"/>
    <property type="match status" value="1"/>
</dbReference>
<dbReference type="Gene3D" id="3.50.50.60">
    <property type="entry name" value="FAD/NAD(P)-binding domain"/>
    <property type="match status" value="2"/>
</dbReference>
<evidence type="ECO:0000313" key="7">
    <source>
        <dbReference type="Proteomes" id="UP000009168"/>
    </source>
</evidence>
<evidence type="ECO:0000256" key="3">
    <source>
        <dbReference type="ARBA" id="ARBA00022827"/>
    </source>
</evidence>
<dbReference type="InterPro" id="IPR036188">
    <property type="entry name" value="FAD/NAD-bd_sf"/>
</dbReference>
<dbReference type="Pfam" id="PF00743">
    <property type="entry name" value="FMO-like"/>
    <property type="match status" value="2"/>
</dbReference>
<dbReference type="EMBL" id="GG662510">
    <property type="protein sequence ID" value="EAR84952.1"/>
    <property type="molecule type" value="Genomic_DNA"/>
</dbReference>
<evidence type="ECO:0000256" key="1">
    <source>
        <dbReference type="ARBA" id="ARBA00009183"/>
    </source>
</evidence>
<keyword evidence="2" id="KW-0285">Flavoprotein</keyword>
<dbReference type="PANTHER" id="PTHR23023">
    <property type="entry name" value="DIMETHYLANILINE MONOOXYGENASE"/>
    <property type="match status" value="1"/>
</dbReference>
<evidence type="ECO:0000256" key="5">
    <source>
        <dbReference type="ARBA" id="ARBA00023002"/>
    </source>
</evidence>
<dbReference type="GO" id="GO:0004499">
    <property type="term" value="F:N,N-dimethylaniline monooxygenase activity"/>
    <property type="evidence" value="ECO:0007669"/>
    <property type="project" value="InterPro"/>
</dbReference>
<dbReference type="OrthoDB" id="413515at2759"/>
<dbReference type="HOGENOM" id="CLU_529478_0_0_1"/>
<keyword evidence="5" id="KW-0560">Oxidoreductase</keyword>
<proteinExistence type="inferred from homology"/>
<evidence type="ECO:0000256" key="2">
    <source>
        <dbReference type="ARBA" id="ARBA00022630"/>
    </source>
</evidence>
<accession>I7LZU8</accession>
<dbReference type="RefSeq" id="XP_001032615.1">
    <property type="nucleotide sequence ID" value="XM_001032615.1"/>
</dbReference>
<evidence type="ECO:0000313" key="6">
    <source>
        <dbReference type="EMBL" id="EAR84952.1"/>
    </source>
</evidence>
<evidence type="ECO:0000256" key="4">
    <source>
        <dbReference type="ARBA" id="ARBA00022857"/>
    </source>
</evidence>
<keyword evidence="4" id="KW-0521">NADP</keyword>
<reference evidence="7" key="1">
    <citation type="journal article" date="2006" name="PLoS Biol.">
        <title>Macronuclear genome sequence of the ciliate Tetrahymena thermophila, a model eukaryote.</title>
        <authorList>
            <person name="Eisen J.A."/>
            <person name="Coyne R.S."/>
            <person name="Wu M."/>
            <person name="Wu D."/>
            <person name="Thiagarajan M."/>
            <person name="Wortman J.R."/>
            <person name="Badger J.H."/>
            <person name="Ren Q."/>
            <person name="Amedeo P."/>
            <person name="Jones K.M."/>
            <person name="Tallon L.J."/>
            <person name="Delcher A.L."/>
            <person name="Salzberg S.L."/>
            <person name="Silva J.C."/>
            <person name="Haas B.J."/>
            <person name="Majoros W.H."/>
            <person name="Farzad M."/>
            <person name="Carlton J.M."/>
            <person name="Smith R.K. Jr."/>
            <person name="Garg J."/>
            <person name="Pearlman R.E."/>
            <person name="Karrer K.M."/>
            <person name="Sun L."/>
            <person name="Manning G."/>
            <person name="Elde N.C."/>
            <person name="Turkewitz A.P."/>
            <person name="Asai D.J."/>
            <person name="Wilkes D.E."/>
            <person name="Wang Y."/>
            <person name="Cai H."/>
            <person name="Collins K."/>
            <person name="Stewart B.A."/>
            <person name="Lee S.R."/>
            <person name="Wilamowska K."/>
            <person name="Weinberg Z."/>
            <person name="Ruzzo W.L."/>
            <person name="Wloga D."/>
            <person name="Gaertig J."/>
            <person name="Frankel J."/>
            <person name="Tsao C.-C."/>
            <person name="Gorovsky M.A."/>
            <person name="Keeling P.J."/>
            <person name="Waller R.F."/>
            <person name="Patron N.J."/>
            <person name="Cherry J.M."/>
            <person name="Stover N.A."/>
            <person name="Krieger C.J."/>
            <person name="del Toro C."/>
            <person name="Ryder H.F."/>
            <person name="Williamson S.C."/>
            <person name="Barbeau R.A."/>
            <person name="Hamilton E.P."/>
            <person name="Orias E."/>
        </authorList>
    </citation>
    <scope>NUCLEOTIDE SEQUENCE [LARGE SCALE GENOMIC DNA]</scope>
    <source>
        <strain evidence="7">SB210</strain>
    </source>
</reference>
<comment type="similarity">
    <text evidence="1">Belongs to the FMO family.</text>
</comment>
<dbReference type="GeneID" id="7823753"/>
<dbReference type="GO" id="GO:0050660">
    <property type="term" value="F:flavin adenine dinucleotide binding"/>
    <property type="evidence" value="ECO:0007669"/>
    <property type="project" value="InterPro"/>
</dbReference>
<dbReference type="InParanoid" id="I7LZU8"/>
<dbReference type="GO" id="GO:0050661">
    <property type="term" value="F:NADP binding"/>
    <property type="evidence" value="ECO:0007669"/>
    <property type="project" value="InterPro"/>
</dbReference>
<dbReference type="STRING" id="312017.I7LZU8"/>
<dbReference type="KEGG" id="tet:TTHERM_00585090"/>
<dbReference type="InterPro" id="IPR050346">
    <property type="entry name" value="FMO-like"/>
</dbReference>